<evidence type="ECO:0000259" key="12">
    <source>
        <dbReference type="PROSITE" id="PS51263"/>
    </source>
</evidence>
<dbReference type="GO" id="GO:0010976">
    <property type="term" value="P:positive regulation of neuron projection development"/>
    <property type="evidence" value="ECO:0007669"/>
    <property type="project" value="TreeGrafter"/>
</dbReference>
<accession>A0A210PYK8</accession>
<evidence type="ECO:0000256" key="4">
    <source>
        <dbReference type="ARBA" id="ARBA00022490"/>
    </source>
</evidence>
<dbReference type="Pfam" id="PF00241">
    <property type="entry name" value="Cofilin_ADF"/>
    <property type="match status" value="2"/>
</dbReference>
<dbReference type="InterPro" id="IPR028458">
    <property type="entry name" value="Twinfilin"/>
</dbReference>
<evidence type="ECO:0000313" key="14">
    <source>
        <dbReference type="Proteomes" id="UP000242188"/>
    </source>
</evidence>
<evidence type="ECO:0000313" key="13">
    <source>
        <dbReference type="EMBL" id="OWF41568.1"/>
    </source>
</evidence>
<evidence type="ECO:0000256" key="8">
    <source>
        <dbReference type="ARBA" id="ARBA00038532"/>
    </source>
</evidence>
<dbReference type="GO" id="GO:0051015">
    <property type="term" value="F:actin filament binding"/>
    <property type="evidence" value="ECO:0007669"/>
    <property type="project" value="TreeGrafter"/>
</dbReference>
<feature type="domain" description="ADF-H" evidence="12">
    <location>
        <begin position="182"/>
        <end position="318"/>
    </location>
</feature>
<proteinExistence type="inferred from homology"/>
<dbReference type="GO" id="GO:0030016">
    <property type="term" value="C:myofibril"/>
    <property type="evidence" value="ECO:0007669"/>
    <property type="project" value="TreeGrafter"/>
</dbReference>
<feature type="domain" description="ADF-H" evidence="12">
    <location>
        <begin position="4"/>
        <end position="145"/>
    </location>
</feature>
<protein>
    <recommendedName>
        <fullName evidence="10">Twinfilin</fullName>
    </recommendedName>
</protein>
<keyword evidence="14" id="KW-1185">Reference proteome</keyword>
<name>A0A210PYK8_MIZYE</name>
<dbReference type="GO" id="GO:0005884">
    <property type="term" value="C:actin filament"/>
    <property type="evidence" value="ECO:0007669"/>
    <property type="project" value="TreeGrafter"/>
</dbReference>
<comment type="similarity">
    <text evidence="3">Belongs to the actin-binding proteins ADF family. Twinfilin subfamily.</text>
</comment>
<dbReference type="CDD" id="cd11285">
    <property type="entry name" value="ADF_Twf-N_like"/>
    <property type="match status" value="1"/>
</dbReference>
<evidence type="ECO:0000256" key="6">
    <source>
        <dbReference type="ARBA" id="ARBA00023203"/>
    </source>
</evidence>
<dbReference type="GO" id="GO:0051016">
    <property type="term" value="P:barbed-end actin filament capping"/>
    <property type="evidence" value="ECO:0007669"/>
    <property type="project" value="TreeGrafter"/>
</dbReference>
<dbReference type="PROSITE" id="PS51263">
    <property type="entry name" value="ADF_H"/>
    <property type="match status" value="2"/>
</dbReference>
<organism evidence="13 14">
    <name type="scientific">Mizuhopecten yessoensis</name>
    <name type="common">Japanese scallop</name>
    <name type="synonym">Patinopecten yessoensis</name>
    <dbReference type="NCBI Taxonomy" id="6573"/>
    <lineage>
        <taxon>Eukaryota</taxon>
        <taxon>Metazoa</taxon>
        <taxon>Spiralia</taxon>
        <taxon>Lophotrochozoa</taxon>
        <taxon>Mollusca</taxon>
        <taxon>Bivalvia</taxon>
        <taxon>Autobranchia</taxon>
        <taxon>Pteriomorphia</taxon>
        <taxon>Pectinida</taxon>
        <taxon>Pectinoidea</taxon>
        <taxon>Pectinidae</taxon>
        <taxon>Mizuhopecten</taxon>
    </lineage>
</organism>
<dbReference type="GO" id="GO:0010591">
    <property type="term" value="P:regulation of lamellipodium assembly"/>
    <property type="evidence" value="ECO:0007669"/>
    <property type="project" value="TreeGrafter"/>
</dbReference>
<dbReference type="GO" id="GO:0005938">
    <property type="term" value="C:cell cortex"/>
    <property type="evidence" value="ECO:0007669"/>
    <property type="project" value="UniProtKB-SubCell"/>
</dbReference>
<comment type="subcellular location">
    <subcellularLocation>
        <location evidence="2">Cytoplasm</location>
        <location evidence="2">Cell cortex</location>
    </subcellularLocation>
    <subcellularLocation>
        <location evidence="1">Cytoplasm</location>
        <location evidence="1">Cytoskeleton</location>
    </subcellularLocation>
</comment>
<dbReference type="Gene3D" id="3.40.20.10">
    <property type="entry name" value="Severin"/>
    <property type="match status" value="2"/>
</dbReference>
<dbReference type="STRING" id="6573.A0A210PYK8"/>
<keyword evidence="7" id="KW-0206">Cytoskeleton</keyword>
<dbReference type="OrthoDB" id="10006997at2759"/>
<comment type="function">
    <text evidence="9">Actin-binding protein involved in motile and morphological processes. Inhibits actin polymerization, likely by sequestering G-actin.</text>
</comment>
<evidence type="ECO:0000256" key="1">
    <source>
        <dbReference type="ARBA" id="ARBA00004245"/>
    </source>
</evidence>
<evidence type="ECO:0000256" key="11">
    <source>
        <dbReference type="SAM" id="MobiDB-lite"/>
    </source>
</evidence>
<comment type="subunit">
    <text evidence="8">Interacts with G-actin; ADP-actin form.</text>
</comment>
<dbReference type="GO" id="GO:0030042">
    <property type="term" value="P:actin filament depolymerization"/>
    <property type="evidence" value="ECO:0007669"/>
    <property type="project" value="TreeGrafter"/>
</dbReference>
<evidence type="ECO:0000256" key="2">
    <source>
        <dbReference type="ARBA" id="ARBA00004544"/>
    </source>
</evidence>
<dbReference type="EMBL" id="NEDP02005383">
    <property type="protein sequence ID" value="OWF41568.1"/>
    <property type="molecule type" value="Genomic_DNA"/>
</dbReference>
<evidence type="ECO:0000256" key="9">
    <source>
        <dbReference type="ARBA" id="ARBA00056419"/>
    </source>
</evidence>
<dbReference type="CDD" id="cd11284">
    <property type="entry name" value="ADF_Twf-C_like"/>
    <property type="match status" value="1"/>
</dbReference>
<keyword evidence="4" id="KW-0963">Cytoplasm</keyword>
<feature type="region of interest" description="Disordered" evidence="11">
    <location>
        <begin position="325"/>
        <end position="352"/>
    </location>
</feature>
<gene>
    <name evidence="13" type="ORF">KP79_PYT11847</name>
</gene>
<dbReference type="SMART" id="SM00102">
    <property type="entry name" value="ADF"/>
    <property type="match status" value="2"/>
</dbReference>
<dbReference type="FunFam" id="3.40.20.10:FF:000007">
    <property type="entry name" value="Twinfilin-1 isoform 1"/>
    <property type="match status" value="1"/>
</dbReference>
<dbReference type="PANTHER" id="PTHR13759">
    <property type="entry name" value="TWINFILIN"/>
    <property type="match status" value="1"/>
</dbReference>
<dbReference type="GO" id="GO:0003785">
    <property type="term" value="F:actin monomer binding"/>
    <property type="evidence" value="ECO:0007669"/>
    <property type="project" value="TreeGrafter"/>
</dbReference>
<comment type="caution">
    <text evidence="13">The sequence shown here is derived from an EMBL/GenBank/DDBJ whole genome shotgun (WGS) entry which is preliminary data.</text>
</comment>
<dbReference type="PANTHER" id="PTHR13759:SF1">
    <property type="entry name" value="TWINFILIN"/>
    <property type="match status" value="1"/>
</dbReference>
<reference evidence="13 14" key="1">
    <citation type="journal article" date="2017" name="Nat. Ecol. Evol.">
        <title>Scallop genome provides insights into evolution of bilaterian karyotype and development.</title>
        <authorList>
            <person name="Wang S."/>
            <person name="Zhang J."/>
            <person name="Jiao W."/>
            <person name="Li J."/>
            <person name="Xun X."/>
            <person name="Sun Y."/>
            <person name="Guo X."/>
            <person name="Huan P."/>
            <person name="Dong B."/>
            <person name="Zhang L."/>
            <person name="Hu X."/>
            <person name="Sun X."/>
            <person name="Wang J."/>
            <person name="Zhao C."/>
            <person name="Wang Y."/>
            <person name="Wang D."/>
            <person name="Huang X."/>
            <person name="Wang R."/>
            <person name="Lv J."/>
            <person name="Li Y."/>
            <person name="Zhang Z."/>
            <person name="Liu B."/>
            <person name="Lu W."/>
            <person name="Hui Y."/>
            <person name="Liang J."/>
            <person name="Zhou Z."/>
            <person name="Hou R."/>
            <person name="Li X."/>
            <person name="Liu Y."/>
            <person name="Li H."/>
            <person name="Ning X."/>
            <person name="Lin Y."/>
            <person name="Zhao L."/>
            <person name="Xing Q."/>
            <person name="Dou J."/>
            <person name="Li Y."/>
            <person name="Mao J."/>
            <person name="Guo H."/>
            <person name="Dou H."/>
            <person name="Li T."/>
            <person name="Mu C."/>
            <person name="Jiang W."/>
            <person name="Fu Q."/>
            <person name="Fu X."/>
            <person name="Miao Y."/>
            <person name="Liu J."/>
            <person name="Yu Q."/>
            <person name="Li R."/>
            <person name="Liao H."/>
            <person name="Li X."/>
            <person name="Kong Y."/>
            <person name="Jiang Z."/>
            <person name="Chourrout D."/>
            <person name="Li R."/>
            <person name="Bao Z."/>
        </authorList>
    </citation>
    <scope>NUCLEOTIDE SEQUENCE [LARGE SCALE GENOMIC DNA]</scope>
    <source>
        <strain evidence="13 14">PY_sf001</strain>
    </source>
</reference>
<dbReference type="Proteomes" id="UP000242188">
    <property type="component" value="Unassembled WGS sequence"/>
</dbReference>
<evidence type="ECO:0000256" key="10">
    <source>
        <dbReference type="ARBA" id="ARBA00069496"/>
    </source>
</evidence>
<evidence type="ECO:0000256" key="3">
    <source>
        <dbReference type="ARBA" id="ARBA00009557"/>
    </source>
</evidence>
<sequence>MSHQTGISASKDLQDFFGTAKDGKIRCIQVKIEKDPVSNEESLELGGSKNALNSWEDDYDSMVVPYLEDKQPCYILFRLDSTNAQGYEWIFICWSPDFSEVRDKMLYAATRSTLKQNFGGGQIKEELFGTVEADCTLSGYKVHMLAQSAPAPLTMAEEELQEIKRSEIKTAGVDTKHQTLQGVAFPVTDEALQKVQEFTEGLYTYIQLSLDLTEEKVILEKAVNIPTSALSEQVPMDHARYHLFNFKHTHEGDYTESYVFIYSMPGYKCSIKERMLYSSCKSPLLAVLESHMQVEFAKKMEVDDPKELAEKNLYEEVHPIKNIVKSAFARPKGPSSRGPKRMTRNKDEQEAS</sequence>
<keyword evidence="5" id="KW-0677">Repeat</keyword>
<dbReference type="AlphaFoldDB" id="A0A210PYK8"/>
<evidence type="ECO:0000256" key="7">
    <source>
        <dbReference type="ARBA" id="ARBA00023212"/>
    </source>
</evidence>
<dbReference type="InterPro" id="IPR002108">
    <property type="entry name" value="ADF-H"/>
</dbReference>
<dbReference type="FunFam" id="3.40.20.10:FF:000042">
    <property type="entry name" value="Actin depolymerizing protein"/>
    <property type="match status" value="1"/>
</dbReference>
<dbReference type="InterPro" id="IPR029006">
    <property type="entry name" value="ADF-H/Gelsolin-like_dom_sf"/>
</dbReference>
<keyword evidence="6" id="KW-0009">Actin-binding</keyword>
<dbReference type="SUPFAM" id="SSF55753">
    <property type="entry name" value="Actin depolymerizing proteins"/>
    <property type="match status" value="2"/>
</dbReference>
<evidence type="ECO:0000256" key="5">
    <source>
        <dbReference type="ARBA" id="ARBA00022737"/>
    </source>
</evidence>